<name>A0AAN9MLF6_PHACN</name>
<feature type="compositionally biased region" description="Low complexity" evidence="1">
    <location>
        <begin position="43"/>
        <end position="55"/>
    </location>
</feature>
<keyword evidence="3" id="KW-1185">Reference proteome</keyword>
<proteinExistence type="predicted"/>
<reference evidence="2 3" key="1">
    <citation type="submission" date="2024-01" db="EMBL/GenBank/DDBJ databases">
        <title>The genomes of 5 underutilized Papilionoideae crops provide insights into root nodulation and disease resistanc.</title>
        <authorList>
            <person name="Jiang F."/>
        </authorList>
    </citation>
    <scope>NUCLEOTIDE SEQUENCE [LARGE SCALE GENOMIC DNA]</scope>
    <source>
        <strain evidence="2">JINMINGXINNONG_FW02</strain>
        <tissue evidence="2">Leaves</tissue>
    </source>
</reference>
<gene>
    <name evidence="2" type="ORF">VNO80_14214</name>
</gene>
<accession>A0AAN9MLF6</accession>
<protein>
    <submittedName>
        <fullName evidence="2">Uncharacterized protein</fullName>
    </submittedName>
</protein>
<evidence type="ECO:0000313" key="2">
    <source>
        <dbReference type="EMBL" id="KAK7354969.1"/>
    </source>
</evidence>
<evidence type="ECO:0000313" key="3">
    <source>
        <dbReference type="Proteomes" id="UP001374584"/>
    </source>
</evidence>
<dbReference type="EMBL" id="JAYMYR010000006">
    <property type="protein sequence ID" value="KAK7354969.1"/>
    <property type="molecule type" value="Genomic_DNA"/>
</dbReference>
<feature type="region of interest" description="Disordered" evidence="1">
    <location>
        <begin position="1"/>
        <end position="71"/>
    </location>
</feature>
<organism evidence="2 3">
    <name type="scientific">Phaseolus coccineus</name>
    <name type="common">Scarlet runner bean</name>
    <name type="synonym">Phaseolus multiflorus</name>
    <dbReference type="NCBI Taxonomy" id="3886"/>
    <lineage>
        <taxon>Eukaryota</taxon>
        <taxon>Viridiplantae</taxon>
        <taxon>Streptophyta</taxon>
        <taxon>Embryophyta</taxon>
        <taxon>Tracheophyta</taxon>
        <taxon>Spermatophyta</taxon>
        <taxon>Magnoliopsida</taxon>
        <taxon>eudicotyledons</taxon>
        <taxon>Gunneridae</taxon>
        <taxon>Pentapetalae</taxon>
        <taxon>rosids</taxon>
        <taxon>fabids</taxon>
        <taxon>Fabales</taxon>
        <taxon>Fabaceae</taxon>
        <taxon>Papilionoideae</taxon>
        <taxon>50 kb inversion clade</taxon>
        <taxon>NPAAA clade</taxon>
        <taxon>indigoferoid/millettioid clade</taxon>
        <taxon>Phaseoleae</taxon>
        <taxon>Phaseolus</taxon>
    </lineage>
</organism>
<sequence length="159" mass="17940">MSLPTHIQMQKHWKPQEVTSLSAIRKSPPKNMHTSIGQMGEGVASAQAASTASVQEPEGKFHTDTESPSQDTALHSYLRGQQLSRQPSLKERSLILKLMTNERNPSSRVSEKRLRFIFTQERDRREEPHPGCIISICIKRPRLSGQTDTELPCQDSSSY</sequence>
<evidence type="ECO:0000256" key="1">
    <source>
        <dbReference type="SAM" id="MobiDB-lite"/>
    </source>
</evidence>
<comment type="caution">
    <text evidence="2">The sequence shown here is derived from an EMBL/GenBank/DDBJ whole genome shotgun (WGS) entry which is preliminary data.</text>
</comment>
<dbReference type="AlphaFoldDB" id="A0AAN9MLF6"/>
<dbReference type="Proteomes" id="UP001374584">
    <property type="component" value="Unassembled WGS sequence"/>
</dbReference>